<dbReference type="InterPro" id="IPR018330">
    <property type="entry name" value="RecT_fam"/>
</dbReference>
<dbReference type="GO" id="GO:0003677">
    <property type="term" value="F:DNA binding"/>
    <property type="evidence" value="ECO:0007669"/>
    <property type="project" value="InterPro"/>
</dbReference>
<dbReference type="Pfam" id="PF03837">
    <property type="entry name" value="RecT"/>
    <property type="match status" value="1"/>
</dbReference>
<accession>A0A1Y5N9G7</accession>
<evidence type="ECO:0008006" key="3">
    <source>
        <dbReference type="Google" id="ProtNLM"/>
    </source>
</evidence>
<name>A0A1Y5N9G7_9BACT</name>
<dbReference type="InterPro" id="IPR004590">
    <property type="entry name" value="ssDNA_annealing_RecT"/>
</dbReference>
<proteinExistence type="predicted"/>
<organism evidence="1 2">
    <name type="scientific">Campylobacter concisus</name>
    <dbReference type="NCBI Taxonomy" id="199"/>
    <lineage>
        <taxon>Bacteria</taxon>
        <taxon>Pseudomonadati</taxon>
        <taxon>Campylobacterota</taxon>
        <taxon>Epsilonproteobacteria</taxon>
        <taxon>Campylobacterales</taxon>
        <taxon>Campylobacteraceae</taxon>
        <taxon>Campylobacter</taxon>
    </lineage>
</organism>
<evidence type="ECO:0000313" key="1">
    <source>
        <dbReference type="EMBL" id="OUT16124.1"/>
    </source>
</evidence>
<sequence>MNQIQPREQQARALVGSKMNQIQTIVSNDKAKASIFASAIANMANDYGLRNCSVESIVNTAMQIVQIGLNPNKLFGQAYVVPFKLKNGGETAQLQIGYKGLISLGMKNGWKFRAVAVYDCDDFSLEFNGLDDKIHFAPNYDERSDDDGDWVFSHLVGVIVYAKDSSDNVFSEFVSKKKLEKLRLKSQNQSKKDKLEYIWLDWAEEMYKAKALKYVASRLPINDRLAEAVSAEDEPITKQETPLPKAGLNELLSSSEKPNSSVGARNSQTEYIEATPLEVEIATVKENLTVEPMPHDLLQSELVKRGASETEAEKLVERLSIDDARMYLNDPSSIDNLIENLKDN</sequence>
<dbReference type="RefSeq" id="WP_087582252.1">
    <property type="nucleotide sequence ID" value="NZ_NDYQ01000020.1"/>
</dbReference>
<dbReference type="AlphaFoldDB" id="A0A1Y5N9G7"/>
<gene>
    <name evidence="1" type="ORF">B9N60_09980</name>
</gene>
<dbReference type="GO" id="GO:0006259">
    <property type="term" value="P:DNA metabolic process"/>
    <property type="evidence" value="ECO:0007669"/>
    <property type="project" value="InterPro"/>
</dbReference>
<dbReference type="Proteomes" id="UP000195893">
    <property type="component" value="Unassembled WGS sequence"/>
</dbReference>
<comment type="caution">
    <text evidence="1">The sequence shown here is derived from an EMBL/GenBank/DDBJ whole genome shotgun (WGS) entry which is preliminary data.</text>
</comment>
<protein>
    <recommendedName>
        <fullName evidence="3">Recombinase RecT</fullName>
    </recommendedName>
</protein>
<dbReference type="EMBL" id="NDYQ01000020">
    <property type="protein sequence ID" value="OUT16124.1"/>
    <property type="molecule type" value="Genomic_DNA"/>
</dbReference>
<dbReference type="NCBIfam" id="TIGR00616">
    <property type="entry name" value="rect"/>
    <property type="match status" value="1"/>
</dbReference>
<evidence type="ECO:0000313" key="2">
    <source>
        <dbReference type="Proteomes" id="UP000195893"/>
    </source>
</evidence>
<reference evidence="1 2" key="1">
    <citation type="submission" date="2017-04" db="EMBL/GenBank/DDBJ databases">
        <title>Complete genome of Campylobacter concisus ATCC 33237T and draft genomes for an additional eight well characterized C. concisus strains.</title>
        <authorList>
            <person name="Cornelius A.J."/>
            <person name="Miller W.G."/>
            <person name="Lastovica A.J."/>
            <person name="On S.L."/>
            <person name="French N.P."/>
            <person name="Vandenberg O."/>
            <person name="Biggs P.J."/>
        </authorList>
    </citation>
    <scope>NUCLEOTIDE SEQUENCE [LARGE SCALE GENOMIC DNA]</scope>
    <source>
        <strain evidence="1 2">Lasto127.99</strain>
    </source>
</reference>